<dbReference type="AlphaFoldDB" id="A0A418W5J3"/>
<dbReference type="InterPro" id="IPR028939">
    <property type="entry name" value="P5C_Rdtase_cat_N"/>
</dbReference>
<dbReference type="EMBL" id="QYUL01000001">
    <property type="protein sequence ID" value="RJF85306.1"/>
    <property type="molecule type" value="Genomic_DNA"/>
</dbReference>
<dbReference type="UniPathway" id="UPA00098">
    <property type="reaction ID" value="UER00361"/>
</dbReference>
<sequence length="274" mass="27868">MSDVTGGAKLLLVGCGKMGGAMLDGWLSSGIVSRVVIVERAELPDALVGNPLVSAATGPEDLPEGFVPDVVVLAVKPQVMDSALPEYRALARPGTVFLSIAAGKTIAYFEKTLGEGAVVVRSMPNTPAAIGRGMTVAVPNARVTAAQTALCDALLRAVGDVAWIDDEALLDPVTALSGSGPAYVFLLVEAMAKAGEASGLPADLAMRLARATVSGAGELLNQSPQPAADLRKAVTSPNGTTQAALDVLMAEDGVLPVMTAAIAAATRRSRELAQ</sequence>
<evidence type="ECO:0000259" key="8">
    <source>
        <dbReference type="Pfam" id="PF14748"/>
    </source>
</evidence>
<dbReference type="InterPro" id="IPR000304">
    <property type="entry name" value="Pyrroline-COOH_reductase"/>
</dbReference>
<comment type="subcellular location">
    <subcellularLocation>
        <location evidence="4">Cytoplasm</location>
    </subcellularLocation>
</comment>
<comment type="function">
    <text evidence="4">Catalyzes the reduction of 1-pyrroline-5-carboxylate (PCA) to L-proline.</text>
</comment>
<dbReference type="Pfam" id="PF14748">
    <property type="entry name" value="P5CR_dimer"/>
    <property type="match status" value="1"/>
</dbReference>
<dbReference type="SUPFAM" id="SSF48179">
    <property type="entry name" value="6-phosphogluconate dehydrogenase C-terminal domain-like"/>
    <property type="match status" value="1"/>
</dbReference>
<dbReference type="PIRSF" id="PIRSF000193">
    <property type="entry name" value="Pyrrol-5-carb_rd"/>
    <property type="match status" value="1"/>
</dbReference>
<organism evidence="9 10">
    <name type="scientific">Azospirillum cavernae</name>
    <dbReference type="NCBI Taxonomy" id="2320860"/>
    <lineage>
        <taxon>Bacteria</taxon>
        <taxon>Pseudomonadati</taxon>
        <taxon>Pseudomonadota</taxon>
        <taxon>Alphaproteobacteria</taxon>
        <taxon>Rhodospirillales</taxon>
        <taxon>Azospirillaceae</taxon>
        <taxon>Azospirillum</taxon>
    </lineage>
</organism>
<dbReference type="InterPro" id="IPR008927">
    <property type="entry name" value="6-PGluconate_DH-like_C_sf"/>
</dbReference>
<evidence type="ECO:0000259" key="7">
    <source>
        <dbReference type="Pfam" id="PF03807"/>
    </source>
</evidence>
<dbReference type="Gene3D" id="3.40.50.720">
    <property type="entry name" value="NAD(P)-binding Rossmann-like Domain"/>
    <property type="match status" value="1"/>
</dbReference>
<evidence type="ECO:0000256" key="6">
    <source>
        <dbReference type="PIRSR" id="PIRSR000193-1"/>
    </source>
</evidence>
<evidence type="ECO:0000313" key="9">
    <source>
        <dbReference type="EMBL" id="RJF85306.1"/>
    </source>
</evidence>
<evidence type="ECO:0000256" key="2">
    <source>
        <dbReference type="ARBA" id="ARBA00022857"/>
    </source>
</evidence>
<evidence type="ECO:0000256" key="3">
    <source>
        <dbReference type="ARBA" id="ARBA00023002"/>
    </source>
</evidence>
<dbReference type="EC" id="1.5.1.2" evidence="4 5"/>
<dbReference type="RefSeq" id="WP_119830930.1">
    <property type="nucleotide sequence ID" value="NZ_QYUL01000001.1"/>
</dbReference>
<evidence type="ECO:0000256" key="5">
    <source>
        <dbReference type="NCBIfam" id="TIGR00112"/>
    </source>
</evidence>
<evidence type="ECO:0000256" key="1">
    <source>
        <dbReference type="ARBA" id="ARBA00005525"/>
    </source>
</evidence>
<comment type="catalytic activity">
    <reaction evidence="4">
        <text>L-proline + NAD(+) = (S)-1-pyrroline-5-carboxylate + NADH + 2 H(+)</text>
        <dbReference type="Rhea" id="RHEA:14105"/>
        <dbReference type="ChEBI" id="CHEBI:15378"/>
        <dbReference type="ChEBI" id="CHEBI:17388"/>
        <dbReference type="ChEBI" id="CHEBI:57540"/>
        <dbReference type="ChEBI" id="CHEBI:57945"/>
        <dbReference type="ChEBI" id="CHEBI:60039"/>
        <dbReference type="EC" id="1.5.1.2"/>
    </reaction>
</comment>
<keyword evidence="4" id="KW-0028">Amino-acid biosynthesis</keyword>
<feature type="binding site" evidence="6">
    <location>
        <begin position="74"/>
        <end position="77"/>
    </location>
    <ligand>
        <name>NADP(+)</name>
        <dbReference type="ChEBI" id="CHEBI:58349"/>
    </ligand>
</feature>
<comment type="pathway">
    <text evidence="4">Amino-acid biosynthesis; L-proline biosynthesis; L-proline from L-glutamate 5-semialdehyde: step 1/1.</text>
</comment>
<keyword evidence="10" id="KW-1185">Reference proteome</keyword>
<proteinExistence type="inferred from homology"/>
<evidence type="ECO:0000256" key="4">
    <source>
        <dbReference type="HAMAP-Rule" id="MF_01925"/>
    </source>
</evidence>
<comment type="catalytic activity">
    <reaction evidence="4">
        <text>L-proline + NADP(+) = (S)-1-pyrroline-5-carboxylate + NADPH + 2 H(+)</text>
        <dbReference type="Rhea" id="RHEA:14109"/>
        <dbReference type="ChEBI" id="CHEBI:15378"/>
        <dbReference type="ChEBI" id="CHEBI:17388"/>
        <dbReference type="ChEBI" id="CHEBI:57783"/>
        <dbReference type="ChEBI" id="CHEBI:58349"/>
        <dbReference type="ChEBI" id="CHEBI:60039"/>
        <dbReference type="EC" id="1.5.1.2"/>
    </reaction>
</comment>
<feature type="domain" description="Pyrroline-5-carboxylate reductase catalytic N-terminal" evidence="7">
    <location>
        <begin position="12"/>
        <end position="103"/>
    </location>
</feature>
<dbReference type="Pfam" id="PF03807">
    <property type="entry name" value="F420_oxidored"/>
    <property type="match status" value="1"/>
</dbReference>
<dbReference type="OrthoDB" id="9805754at2"/>
<dbReference type="FunFam" id="1.10.3730.10:FF:000001">
    <property type="entry name" value="Pyrroline-5-carboxylate reductase"/>
    <property type="match status" value="1"/>
</dbReference>
<keyword evidence="2 4" id="KW-0521">NADP</keyword>
<keyword evidence="3 4" id="KW-0560">Oxidoreductase</keyword>
<comment type="caution">
    <text evidence="9">The sequence shown here is derived from an EMBL/GenBank/DDBJ whole genome shotgun (WGS) entry which is preliminary data.</text>
</comment>
<dbReference type="NCBIfam" id="TIGR00112">
    <property type="entry name" value="proC"/>
    <property type="match status" value="1"/>
</dbReference>
<name>A0A418W5J3_9PROT</name>
<feature type="domain" description="Pyrroline-5-carboxylate reductase dimerisation" evidence="8">
    <location>
        <begin position="167"/>
        <end position="272"/>
    </location>
</feature>
<dbReference type="GO" id="GO:0004735">
    <property type="term" value="F:pyrroline-5-carboxylate reductase activity"/>
    <property type="evidence" value="ECO:0007669"/>
    <property type="project" value="UniProtKB-UniRule"/>
</dbReference>
<dbReference type="SUPFAM" id="SSF51735">
    <property type="entry name" value="NAD(P)-binding Rossmann-fold domains"/>
    <property type="match status" value="1"/>
</dbReference>
<accession>A0A418W5J3</accession>
<dbReference type="PANTHER" id="PTHR11645">
    <property type="entry name" value="PYRROLINE-5-CARBOXYLATE REDUCTASE"/>
    <property type="match status" value="1"/>
</dbReference>
<dbReference type="PANTHER" id="PTHR11645:SF0">
    <property type="entry name" value="PYRROLINE-5-CARBOXYLATE REDUCTASE 3"/>
    <property type="match status" value="1"/>
</dbReference>
<dbReference type="Gene3D" id="1.10.3730.10">
    <property type="entry name" value="ProC C-terminal domain-like"/>
    <property type="match status" value="1"/>
</dbReference>
<dbReference type="InterPro" id="IPR029036">
    <property type="entry name" value="P5CR_dimer"/>
</dbReference>
<gene>
    <name evidence="4" type="primary">proC</name>
    <name evidence="9" type="ORF">D3877_11110</name>
</gene>
<dbReference type="Proteomes" id="UP000283458">
    <property type="component" value="Unassembled WGS sequence"/>
</dbReference>
<dbReference type="GO" id="GO:0055129">
    <property type="term" value="P:L-proline biosynthetic process"/>
    <property type="evidence" value="ECO:0007669"/>
    <property type="project" value="UniProtKB-UniRule"/>
</dbReference>
<protein>
    <recommendedName>
        <fullName evidence="4 5">Pyrroline-5-carboxylate reductase</fullName>
        <shortName evidence="4">P5C reductase</shortName>
        <shortName evidence="4">P5CR</shortName>
        <ecNumber evidence="4 5">1.5.1.2</ecNumber>
    </recommendedName>
    <alternativeName>
        <fullName evidence="4">PCA reductase</fullName>
    </alternativeName>
</protein>
<reference evidence="9 10" key="1">
    <citation type="submission" date="2018-09" db="EMBL/GenBank/DDBJ databases">
        <authorList>
            <person name="Zhu H."/>
        </authorList>
    </citation>
    <scope>NUCLEOTIDE SEQUENCE [LARGE SCALE GENOMIC DNA]</scope>
    <source>
        <strain evidence="9 10">K2W22B-5</strain>
    </source>
</reference>
<evidence type="ECO:0000313" key="10">
    <source>
        <dbReference type="Proteomes" id="UP000283458"/>
    </source>
</evidence>
<dbReference type="HAMAP" id="MF_01925">
    <property type="entry name" value="P5C_reductase"/>
    <property type="match status" value="1"/>
</dbReference>
<keyword evidence="4" id="KW-0641">Proline biosynthesis</keyword>
<comment type="similarity">
    <text evidence="1 4">Belongs to the pyrroline-5-carboxylate reductase family.</text>
</comment>
<dbReference type="GO" id="GO:0005737">
    <property type="term" value="C:cytoplasm"/>
    <property type="evidence" value="ECO:0007669"/>
    <property type="project" value="UniProtKB-SubCell"/>
</dbReference>
<keyword evidence="4" id="KW-0963">Cytoplasm</keyword>
<dbReference type="InterPro" id="IPR036291">
    <property type="entry name" value="NAD(P)-bd_dom_sf"/>
</dbReference>